<dbReference type="EMBL" id="KX009059">
    <property type="protein sequence ID" value="ARO44839.1"/>
    <property type="molecule type" value="Genomic_DNA"/>
</dbReference>
<protein>
    <submittedName>
        <fullName evidence="1">Uncharacterized protein</fullName>
    </submittedName>
</protein>
<evidence type="ECO:0000313" key="1">
    <source>
        <dbReference type="EMBL" id="ARO44839.1"/>
    </source>
</evidence>
<reference evidence="1" key="1">
    <citation type="submission" date="2016-03" db="EMBL/GenBank/DDBJ databases">
        <title>The evolution of Pseudomonas syringae pv. actinidiae in New Zealand.</title>
        <authorList>
            <person name="Taiaroa G."/>
            <person name="Poulter R.T.M."/>
            <person name="Lamont I."/>
            <person name="Stockwell P."/>
            <person name="Butler M.I."/>
        </authorList>
    </citation>
    <scope>NUCLEOTIDE SEQUENCE</scope>
    <source>
        <strain evidence="1">RT685</strain>
        <plasmid evidence="1">pMG1_RT685</plasmid>
    </source>
</reference>
<sequence>MRRGQLGAPRCFLTDEAQQAATQAVPNDPNNGALLVPVSKRTTKTYAFAKSKLTAERNAQPFGHTIVKL</sequence>
<geneLocation type="plasmid" evidence="1">
    <name>pMG1_RT685</name>
</geneLocation>
<keyword evidence="1" id="KW-0614">Plasmid</keyword>
<accession>A0A2P0QH52</accession>
<organism evidence="1">
    <name type="scientific">Pseudomonas syringae pv. actinidiae</name>
    <dbReference type="NCBI Taxonomy" id="103796"/>
    <lineage>
        <taxon>Bacteria</taxon>
        <taxon>Pseudomonadati</taxon>
        <taxon>Pseudomonadota</taxon>
        <taxon>Gammaproteobacteria</taxon>
        <taxon>Pseudomonadales</taxon>
        <taxon>Pseudomonadaceae</taxon>
        <taxon>Pseudomonas</taxon>
        <taxon>Pseudomonas syringae</taxon>
    </lineage>
</organism>
<dbReference type="AlphaFoldDB" id="A0A2P0QH52"/>
<proteinExistence type="predicted"/>
<name>A0A2P0QH52_PSESF</name>